<dbReference type="GO" id="GO:0004462">
    <property type="term" value="F:lactoylglutathione lyase activity"/>
    <property type="evidence" value="ECO:0007669"/>
    <property type="project" value="TreeGrafter"/>
</dbReference>
<dbReference type="Pfam" id="PF00903">
    <property type="entry name" value="Glyoxalase"/>
    <property type="match status" value="1"/>
</dbReference>
<dbReference type="SUPFAM" id="SSF54593">
    <property type="entry name" value="Glyoxalase/Bleomycin resistance protein/Dihydroxybiphenyl dioxygenase"/>
    <property type="match status" value="1"/>
</dbReference>
<evidence type="ECO:0000256" key="4">
    <source>
        <dbReference type="ARBA" id="ARBA00033298"/>
    </source>
</evidence>
<dbReference type="InterPro" id="IPR004360">
    <property type="entry name" value="Glyas_Fos-R_dOase_dom"/>
</dbReference>
<gene>
    <name evidence="6" type="ORF">AGR7A_Cc20061</name>
</gene>
<reference evidence="6" key="1">
    <citation type="submission" date="2016-01" db="EMBL/GenBank/DDBJ databases">
        <authorList>
            <person name="Regsiter A."/>
            <person name="william w."/>
        </authorList>
    </citation>
    <scope>NUCLEOTIDE SEQUENCE</scope>
    <source>
        <strain evidence="6">NCPPB 1641</strain>
    </source>
</reference>
<dbReference type="PROSITE" id="PS51819">
    <property type="entry name" value="VOC"/>
    <property type="match status" value="1"/>
</dbReference>
<dbReference type="InterPro" id="IPR029068">
    <property type="entry name" value="Glyas_Bleomycin-R_OHBP_Dase"/>
</dbReference>
<dbReference type="Proteomes" id="UP000192140">
    <property type="component" value="Unassembled WGS sequence"/>
</dbReference>
<evidence type="ECO:0000256" key="1">
    <source>
        <dbReference type="ARBA" id="ARBA00030291"/>
    </source>
</evidence>
<dbReference type="PANTHER" id="PTHR46036:SF5">
    <property type="entry name" value="LACTOYLGLUTATHIONE LYASE"/>
    <property type="match status" value="1"/>
</dbReference>
<comment type="caution">
    <text evidence="6">The sequence shown here is derived from an EMBL/GenBank/DDBJ whole genome shotgun (WGS) entry which is preliminary data.</text>
</comment>
<dbReference type="Gene3D" id="3.10.180.10">
    <property type="entry name" value="2,3-Dihydroxybiphenyl 1,2-Dioxygenase, domain 1"/>
    <property type="match status" value="1"/>
</dbReference>
<keyword evidence="7" id="KW-1185">Reference proteome</keyword>
<dbReference type="PANTHER" id="PTHR46036">
    <property type="entry name" value="LACTOYLGLUTATHIONE LYASE"/>
    <property type="match status" value="1"/>
</dbReference>
<dbReference type="GO" id="GO:0019243">
    <property type="term" value="P:methylglyoxal catabolic process to D-lactate via S-lactoyl-glutathione"/>
    <property type="evidence" value="ECO:0007669"/>
    <property type="project" value="TreeGrafter"/>
</dbReference>
<keyword evidence="6" id="KW-0456">Lyase</keyword>
<evidence type="ECO:0000313" key="6">
    <source>
        <dbReference type="EMBL" id="CVI55161.1"/>
    </source>
</evidence>
<dbReference type="EMBL" id="FCNP01000012">
    <property type="protein sequence ID" value="CVI55161.1"/>
    <property type="molecule type" value="Genomic_DNA"/>
</dbReference>
<name>A0A1S7TKU4_9HYPH</name>
<dbReference type="InterPro" id="IPR037523">
    <property type="entry name" value="VOC_core"/>
</dbReference>
<feature type="domain" description="VOC" evidence="5">
    <location>
        <begin position="83"/>
        <end position="206"/>
    </location>
</feature>
<sequence length="211" mass="23810">MIERRHEICEPCCRRPLSQSLAARGEAEVFSITFIVIGVWPVGLKAPLGLKAKHAVFIPLGRDARSITGPSKVKKKKENTMAKLIHSMVRVLDEKRSVEFYKQAFGLEVAERAEFENFTLIYLSNAEGDFELELTVNRGREVPYALGDGYGHLAVSVADVDDEHQRFTEIGLSPGKIIEADYKGQPFAKYFFICDPDGYKIEVLQRGNRFK</sequence>
<proteinExistence type="predicted"/>
<dbReference type="AlphaFoldDB" id="A0A1S7TKU4"/>
<protein>
    <recommendedName>
        <fullName evidence="2">Aldoketomutase</fullName>
    </recommendedName>
    <alternativeName>
        <fullName evidence="1">Ketone-aldehyde mutase</fullName>
    </alternativeName>
    <alternativeName>
        <fullName evidence="3">Methylglyoxalase</fullName>
    </alternativeName>
    <alternativeName>
        <fullName evidence="4">S-D-lactoylglutathione methylglyoxal lyase</fullName>
    </alternativeName>
</protein>
<evidence type="ECO:0000256" key="3">
    <source>
        <dbReference type="ARBA" id="ARBA00032460"/>
    </source>
</evidence>
<accession>A0A1S7TKU4</accession>
<dbReference type="GO" id="GO:0005737">
    <property type="term" value="C:cytoplasm"/>
    <property type="evidence" value="ECO:0007669"/>
    <property type="project" value="TreeGrafter"/>
</dbReference>
<evidence type="ECO:0000313" key="7">
    <source>
        <dbReference type="Proteomes" id="UP000192140"/>
    </source>
</evidence>
<organism evidence="6 7">
    <name type="scientific">Agrobacterium deltaense NCPPB 1641</name>
    <dbReference type="NCBI Taxonomy" id="1183425"/>
    <lineage>
        <taxon>Bacteria</taxon>
        <taxon>Pseudomonadati</taxon>
        <taxon>Pseudomonadota</taxon>
        <taxon>Alphaproteobacteria</taxon>
        <taxon>Hyphomicrobiales</taxon>
        <taxon>Rhizobiaceae</taxon>
        <taxon>Rhizobium/Agrobacterium group</taxon>
        <taxon>Agrobacterium</taxon>
    </lineage>
</organism>
<evidence type="ECO:0000259" key="5">
    <source>
        <dbReference type="PROSITE" id="PS51819"/>
    </source>
</evidence>
<evidence type="ECO:0000256" key="2">
    <source>
        <dbReference type="ARBA" id="ARBA00030892"/>
    </source>
</evidence>